<keyword evidence="3" id="KW-1185">Reference proteome</keyword>
<dbReference type="PANTHER" id="PTHR37017:SF3">
    <property type="entry name" value="AB HYDROLASE-1 DOMAIN-CONTAINING PROTEIN"/>
    <property type="match status" value="1"/>
</dbReference>
<dbReference type="Proteomes" id="UP001408356">
    <property type="component" value="Unassembled WGS sequence"/>
</dbReference>
<dbReference type="EMBL" id="JARVKF010000418">
    <property type="protein sequence ID" value="KAK9415200.1"/>
    <property type="molecule type" value="Genomic_DNA"/>
</dbReference>
<name>A0ABR2UL71_9PEZI</name>
<comment type="caution">
    <text evidence="2">The sequence shown here is derived from an EMBL/GenBank/DDBJ whole genome shotgun (WGS) entry which is preliminary data.</text>
</comment>
<sequence length="237" mass="25470">MAPTVFIVPGLWEGPAAFEHLRDILHAHGLKSFATSLKSTGTRAPGNPTMSDDIEGIHADLEKMVSLRSMHSAGGFIGSGALKGLTTSAREYEDKLGGIRKIIFIAAGFAPEGSDRVGGPFIKEQDDGSAVCVDSQNSLFHDLSPKEAEGWQNRLEVHPTLDNWKVAAPYCGWKDVPSIYILCELDRLLPVHVQQMMAELAGSEIVRLEAGHMAQLSRPDAVAEVVLKAATGQSNGK</sequence>
<dbReference type="GO" id="GO:0016787">
    <property type="term" value="F:hydrolase activity"/>
    <property type="evidence" value="ECO:0007669"/>
    <property type="project" value="UniProtKB-KW"/>
</dbReference>
<evidence type="ECO:0000313" key="2">
    <source>
        <dbReference type="EMBL" id="KAK9415200.1"/>
    </source>
</evidence>
<dbReference type="Pfam" id="PF12697">
    <property type="entry name" value="Abhydrolase_6"/>
    <property type="match status" value="1"/>
</dbReference>
<dbReference type="PANTHER" id="PTHR37017">
    <property type="entry name" value="AB HYDROLASE-1 DOMAIN-CONTAINING PROTEIN-RELATED"/>
    <property type="match status" value="1"/>
</dbReference>
<feature type="domain" description="AB hydrolase-1" evidence="1">
    <location>
        <begin position="5"/>
        <end position="225"/>
    </location>
</feature>
<proteinExistence type="predicted"/>
<dbReference type="InterPro" id="IPR000073">
    <property type="entry name" value="AB_hydrolase_1"/>
</dbReference>
<accession>A0ABR2UL71</accession>
<dbReference type="InterPro" id="IPR029058">
    <property type="entry name" value="AB_hydrolase_fold"/>
</dbReference>
<organism evidence="2 3">
    <name type="scientific">Seiridium unicorne</name>
    <dbReference type="NCBI Taxonomy" id="138068"/>
    <lineage>
        <taxon>Eukaryota</taxon>
        <taxon>Fungi</taxon>
        <taxon>Dikarya</taxon>
        <taxon>Ascomycota</taxon>
        <taxon>Pezizomycotina</taxon>
        <taxon>Sordariomycetes</taxon>
        <taxon>Xylariomycetidae</taxon>
        <taxon>Amphisphaeriales</taxon>
        <taxon>Sporocadaceae</taxon>
        <taxon>Seiridium</taxon>
    </lineage>
</organism>
<evidence type="ECO:0000259" key="1">
    <source>
        <dbReference type="Pfam" id="PF12697"/>
    </source>
</evidence>
<dbReference type="Gene3D" id="3.40.50.1820">
    <property type="entry name" value="alpha/beta hydrolase"/>
    <property type="match status" value="1"/>
</dbReference>
<keyword evidence="2" id="KW-0378">Hydrolase</keyword>
<evidence type="ECO:0000313" key="3">
    <source>
        <dbReference type="Proteomes" id="UP001408356"/>
    </source>
</evidence>
<reference evidence="2 3" key="1">
    <citation type="journal article" date="2024" name="J. Plant Pathol.">
        <title>Sequence and assembly of the genome of Seiridium unicorne, isolate CBS 538.82, causal agent of cypress canker disease.</title>
        <authorList>
            <person name="Scali E."/>
            <person name="Rocca G.D."/>
            <person name="Danti R."/>
            <person name="Garbelotto M."/>
            <person name="Barberini S."/>
            <person name="Baroncelli R."/>
            <person name="Emiliani G."/>
        </authorList>
    </citation>
    <scope>NUCLEOTIDE SEQUENCE [LARGE SCALE GENOMIC DNA]</scope>
    <source>
        <strain evidence="2 3">BM-138-508</strain>
    </source>
</reference>
<dbReference type="InterPro" id="IPR052897">
    <property type="entry name" value="Sec-Metab_Biosynth_Hydrolase"/>
</dbReference>
<protein>
    <submittedName>
        <fullName evidence="2">Alpha/beta hydrolase fold-1</fullName>
    </submittedName>
</protein>
<gene>
    <name evidence="2" type="ORF">SUNI508_02048</name>
</gene>
<dbReference type="SUPFAM" id="SSF53474">
    <property type="entry name" value="alpha/beta-Hydrolases"/>
    <property type="match status" value="1"/>
</dbReference>